<dbReference type="EMBL" id="JAFIWB010000010">
    <property type="protein sequence ID" value="MBN6102704.1"/>
    <property type="molecule type" value="Genomic_DNA"/>
</dbReference>
<evidence type="ECO:0000313" key="4">
    <source>
        <dbReference type="Proteomes" id="UP000695802"/>
    </source>
</evidence>
<organism evidence="3 4">
    <name type="scientific">Xanthomonas bonasiae</name>
    <dbReference type="NCBI Taxonomy" id="2810351"/>
    <lineage>
        <taxon>Bacteria</taxon>
        <taxon>Pseudomonadati</taxon>
        <taxon>Pseudomonadota</taxon>
        <taxon>Gammaproteobacteria</taxon>
        <taxon>Lysobacterales</taxon>
        <taxon>Lysobacteraceae</taxon>
        <taxon>Xanthomonas</taxon>
    </lineage>
</organism>
<feature type="transmembrane region" description="Helical" evidence="1">
    <location>
        <begin position="176"/>
        <end position="195"/>
    </location>
</feature>
<gene>
    <name evidence="3" type="ORF">JR064_11050</name>
</gene>
<dbReference type="Gene3D" id="1.10.260.40">
    <property type="entry name" value="lambda repressor-like DNA-binding domains"/>
    <property type="match status" value="1"/>
</dbReference>
<dbReference type="RefSeq" id="WP_206229748.1">
    <property type="nucleotide sequence ID" value="NZ_JAFIWB010000010.1"/>
</dbReference>
<accession>A0ABS3B3R4</accession>
<dbReference type="PANTHER" id="PTHR34980:SF2">
    <property type="entry name" value="INNER MEMBRANE PROTEIN YHAH-RELATED"/>
    <property type="match status" value="1"/>
</dbReference>
<dbReference type="CDD" id="cd00093">
    <property type="entry name" value="HTH_XRE"/>
    <property type="match status" value="1"/>
</dbReference>
<dbReference type="InterPro" id="IPR001387">
    <property type="entry name" value="Cro/C1-type_HTH"/>
</dbReference>
<sequence>MPVSHRRRHGMARCGRMMAAPKPDAETPMFLDAARLRALRTARHWSQEQLATLSGLNLRTIQRLESGAKASAESVQALAAVFEVPAESLLAGRPTPGQPALGAIREGVLRGLDFGGTTARADFWWFALAVAMLLAFAQLLADATGPLPAQLTGLLVLLPWLAACTRRLRDAGLSPWWQLISLAPVAGILVLLYLLTYPTKQGEPGKAVTN</sequence>
<dbReference type="SUPFAM" id="SSF47413">
    <property type="entry name" value="lambda repressor-like DNA-binding domains"/>
    <property type="match status" value="1"/>
</dbReference>
<feature type="domain" description="HTH cro/C1-type" evidence="2">
    <location>
        <begin position="36"/>
        <end position="89"/>
    </location>
</feature>
<dbReference type="Proteomes" id="UP000695802">
    <property type="component" value="Unassembled WGS sequence"/>
</dbReference>
<dbReference type="PROSITE" id="PS50943">
    <property type="entry name" value="HTH_CROC1"/>
    <property type="match status" value="1"/>
</dbReference>
<proteinExistence type="predicted"/>
<reference evidence="3 4" key="1">
    <citation type="submission" date="2021-02" db="EMBL/GenBank/DDBJ databases">
        <title>Taxonomically Unique Crown Gall-Associated Xanthomonas Stains Have Deficiency in Virulence Repertories.</title>
        <authorList>
            <person name="Mafakheri H."/>
            <person name="Taghavi S.M."/>
            <person name="Dimkic I."/>
            <person name="Nemanja K."/>
            <person name="Osdaghi E."/>
        </authorList>
    </citation>
    <scope>NUCLEOTIDE SEQUENCE [LARGE SCALE GENOMIC DNA]</scope>
    <source>
        <strain evidence="3 4">FX4</strain>
    </source>
</reference>
<comment type="caution">
    <text evidence="3">The sequence shown here is derived from an EMBL/GenBank/DDBJ whole genome shotgun (WGS) entry which is preliminary data.</text>
</comment>
<dbReference type="Pfam" id="PF05656">
    <property type="entry name" value="DUF805"/>
    <property type="match status" value="1"/>
</dbReference>
<keyword evidence="4" id="KW-1185">Reference proteome</keyword>
<evidence type="ECO:0000259" key="2">
    <source>
        <dbReference type="PROSITE" id="PS50943"/>
    </source>
</evidence>
<protein>
    <submittedName>
        <fullName evidence="3">DUF805 domain-containing protein</fullName>
    </submittedName>
</protein>
<dbReference type="InterPro" id="IPR008523">
    <property type="entry name" value="DUF805"/>
</dbReference>
<dbReference type="Pfam" id="PF01381">
    <property type="entry name" value="HTH_3"/>
    <property type="match status" value="1"/>
</dbReference>
<evidence type="ECO:0000313" key="3">
    <source>
        <dbReference type="EMBL" id="MBN6102704.1"/>
    </source>
</evidence>
<dbReference type="PANTHER" id="PTHR34980">
    <property type="entry name" value="INNER MEMBRANE PROTEIN-RELATED-RELATED"/>
    <property type="match status" value="1"/>
</dbReference>
<keyword evidence="1" id="KW-0472">Membrane</keyword>
<feature type="transmembrane region" description="Helical" evidence="1">
    <location>
        <begin position="123"/>
        <end position="141"/>
    </location>
</feature>
<keyword evidence="1" id="KW-1133">Transmembrane helix</keyword>
<name>A0ABS3B3R4_9XANT</name>
<dbReference type="SMART" id="SM00530">
    <property type="entry name" value="HTH_XRE"/>
    <property type="match status" value="1"/>
</dbReference>
<keyword evidence="1" id="KW-0812">Transmembrane</keyword>
<evidence type="ECO:0000256" key="1">
    <source>
        <dbReference type="SAM" id="Phobius"/>
    </source>
</evidence>
<dbReference type="InterPro" id="IPR010982">
    <property type="entry name" value="Lambda_DNA-bd_dom_sf"/>
</dbReference>